<sequence length="113" mass="12861">MRDGKNKTELFELLADNFPTIKHPIIVSTKGNGVTSNLLQTVDRISPSNHEEADTHIFKHIFDGRQHGYKNFLIVTVDTDVIVIALYHFFSIGAEGLWVEFGVGINKRYLILY</sequence>
<evidence type="ECO:0000313" key="2">
    <source>
        <dbReference type="Proteomes" id="UP000594262"/>
    </source>
</evidence>
<proteinExistence type="predicted"/>
<accession>A0A7M5X4A4</accession>
<name>A0A7M5X4A4_9CNID</name>
<reference evidence="1" key="1">
    <citation type="submission" date="2021-01" db="UniProtKB">
        <authorList>
            <consortium name="EnsemblMetazoa"/>
        </authorList>
    </citation>
    <scope>IDENTIFICATION</scope>
</reference>
<dbReference type="EnsemblMetazoa" id="CLYHEMT017611.1">
    <property type="protein sequence ID" value="CLYHEMP017611.1"/>
    <property type="gene ID" value="CLYHEMG017611"/>
</dbReference>
<evidence type="ECO:0000313" key="1">
    <source>
        <dbReference type="EnsemblMetazoa" id="CLYHEMP017611.1"/>
    </source>
</evidence>
<dbReference type="AlphaFoldDB" id="A0A7M5X4A4"/>
<protein>
    <submittedName>
        <fullName evidence="1">Uncharacterized protein</fullName>
    </submittedName>
</protein>
<dbReference type="OrthoDB" id="5949854at2759"/>
<keyword evidence="2" id="KW-1185">Reference proteome</keyword>
<organism evidence="1 2">
    <name type="scientific">Clytia hemisphaerica</name>
    <dbReference type="NCBI Taxonomy" id="252671"/>
    <lineage>
        <taxon>Eukaryota</taxon>
        <taxon>Metazoa</taxon>
        <taxon>Cnidaria</taxon>
        <taxon>Hydrozoa</taxon>
        <taxon>Hydroidolina</taxon>
        <taxon>Leptothecata</taxon>
        <taxon>Obeliida</taxon>
        <taxon>Clytiidae</taxon>
        <taxon>Clytia</taxon>
    </lineage>
</organism>
<dbReference type="Proteomes" id="UP000594262">
    <property type="component" value="Unplaced"/>
</dbReference>